<proteinExistence type="predicted"/>
<sequence>MATVFASKKKLPKVKRQSYGQSSKPKPIKATIPARVSPQCLPSAQYVCY</sequence>
<evidence type="ECO:0000313" key="2">
    <source>
        <dbReference type="EMBL" id="VDP42700.1"/>
    </source>
</evidence>
<evidence type="ECO:0000256" key="1">
    <source>
        <dbReference type="SAM" id="MobiDB-lite"/>
    </source>
</evidence>
<accession>A0A183J7A7</accession>
<feature type="compositionally biased region" description="Basic residues" evidence="1">
    <location>
        <begin position="7"/>
        <end position="16"/>
    </location>
</feature>
<feature type="region of interest" description="Disordered" evidence="1">
    <location>
        <begin position="1"/>
        <end position="30"/>
    </location>
</feature>
<gene>
    <name evidence="2" type="ORF">SBAD_LOCUS11755</name>
</gene>
<evidence type="ECO:0000313" key="3">
    <source>
        <dbReference type="Proteomes" id="UP000270296"/>
    </source>
</evidence>
<organism evidence="4">
    <name type="scientific">Soboliphyme baturini</name>
    <dbReference type="NCBI Taxonomy" id="241478"/>
    <lineage>
        <taxon>Eukaryota</taxon>
        <taxon>Metazoa</taxon>
        <taxon>Ecdysozoa</taxon>
        <taxon>Nematoda</taxon>
        <taxon>Enoplea</taxon>
        <taxon>Dorylaimia</taxon>
        <taxon>Dioctophymatida</taxon>
        <taxon>Dioctophymatoidea</taxon>
        <taxon>Soboliphymatidae</taxon>
        <taxon>Soboliphyme</taxon>
    </lineage>
</organism>
<dbReference type="Proteomes" id="UP000270296">
    <property type="component" value="Unassembled WGS sequence"/>
</dbReference>
<protein>
    <submittedName>
        <fullName evidence="4">Histone domain-containing protein</fullName>
    </submittedName>
</protein>
<dbReference type="WBParaSite" id="SBAD_0001214701-mRNA-1">
    <property type="protein sequence ID" value="SBAD_0001214701-mRNA-1"/>
    <property type="gene ID" value="SBAD_0001214701"/>
</dbReference>
<reference evidence="2 3" key="2">
    <citation type="submission" date="2018-11" db="EMBL/GenBank/DDBJ databases">
        <authorList>
            <consortium name="Pathogen Informatics"/>
        </authorList>
    </citation>
    <scope>NUCLEOTIDE SEQUENCE [LARGE SCALE GENOMIC DNA]</scope>
</reference>
<name>A0A183J7A7_9BILA</name>
<reference evidence="4" key="1">
    <citation type="submission" date="2016-06" db="UniProtKB">
        <authorList>
            <consortium name="WormBaseParasite"/>
        </authorList>
    </citation>
    <scope>IDENTIFICATION</scope>
</reference>
<evidence type="ECO:0000313" key="4">
    <source>
        <dbReference type="WBParaSite" id="SBAD_0001214701-mRNA-1"/>
    </source>
</evidence>
<keyword evidence="3" id="KW-1185">Reference proteome</keyword>
<dbReference type="EMBL" id="UZAM01016312">
    <property type="protein sequence ID" value="VDP42700.1"/>
    <property type="molecule type" value="Genomic_DNA"/>
</dbReference>
<dbReference type="AlphaFoldDB" id="A0A183J7A7"/>